<proteinExistence type="predicted"/>
<evidence type="ECO:0000313" key="5">
    <source>
        <dbReference type="Proteomes" id="UP000319837"/>
    </source>
</evidence>
<dbReference type="GO" id="GO:0009653">
    <property type="term" value="P:anatomical structure morphogenesis"/>
    <property type="evidence" value="ECO:0007669"/>
    <property type="project" value="TreeGrafter"/>
</dbReference>
<dbReference type="InterPro" id="IPR016134">
    <property type="entry name" value="Dockerin_dom"/>
</dbReference>
<dbReference type="GO" id="GO:0016020">
    <property type="term" value="C:membrane"/>
    <property type="evidence" value="ECO:0007669"/>
    <property type="project" value="InterPro"/>
</dbReference>
<dbReference type="InterPro" id="IPR002126">
    <property type="entry name" value="Cadherin-like_dom"/>
</dbReference>
<feature type="chain" id="PRO_5022192912" evidence="2">
    <location>
        <begin position="39"/>
        <end position="1829"/>
    </location>
</feature>
<feature type="signal peptide" evidence="2">
    <location>
        <begin position="1"/>
        <end position="38"/>
    </location>
</feature>
<comment type="caution">
    <text evidence="4">The sequence shown here is derived from an EMBL/GenBank/DDBJ whole genome shotgun (WGS) entry which is preliminary data.</text>
</comment>
<dbReference type="GO" id="GO:0005509">
    <property type="term" value="F:calcium ion binding"/>
    <property type="evidence" value="ECO:0007669"/>
    <property type="project" value="InterPro"/>
</dbReference>
<dbReference type="InterPro" id="IPR013783">
    <property type="entry name" value="Ig-like_fold"/>
</dbReference>
<name>A0A553SJ82_NIACI</name>
<protein>
    <submittedName>
        <fullName evidence="4">Tandem-95 repeat protein</fullName>
    </submittedName>
</protein>
<evidence type="ECO:0000259" key="3">
    <source>
        <dbReference type="PROSITE" id="PS51766"/>
    </source>
</evidence>
<dbReference type="SMART" id="SM00736">
    <property type="entry name" value="CADG"/>
    <property type="match status" value="5"/>
</dbReference>
<dbReference type="GO" id="GO:0007156">
    <property type="term" value="P:homophilic cell adhesion via plasma membrane adhesion molecules"/>
    <property type="evidence" value="ECO:0007669"/>
    <property type="project" value="InterPro"/>
</dbReference>
<gene>
    <name evidence="4" type="ORF">CEQ21_16265</name>
</gene>
<dbReference type="Gene3D" id="2.60.40.3440">
    <property type="match status" value="8"/>
</dbReference>
<accession>A0A553SJ82</accession>
<dbReference type="SMART" id="SM00112">
    <property type="entry name" value="CA"/>
    <property type="match status" value="5"/>
</dbReference>
<dbReference type="Gene3D" id="2.60.40.2700">
    <property type="match status" value="1"/>
</dbReference>
<dbReference type="GO" id="GO:0000272">
    <property type="term" value="P:polysaccharide catabolic process"/>
    <property type="evidence" value="ECO:0007669"/>
    <property type="project" value="InterPro"/>
</dbReference>
<dbReference type="Proteomes" id="UP000319837">
    <property type="component" value="Unassembled WGS sequence"/>
</dbReference>
<dbReference type="Pfam" id="PF13205">
    <property type="entry name" value="Big_5"/>
    <property type="match status" value="1"/>
</dbReference>
<dbReference type="Gene3D" id="2.60.40.10">
    <property type="entry name" value="Immunoglobulins"/>
    <property type="match status" value="4"/>
</dbReference>
<dbReference type="Pfam" id="PF00404">
    <property type="entry name" value="Dockerin_1"/>
    <property type="match status" value="1"/>
</dbReference>
<dbReference type="PANTHER" id="PTHR45739">
    <property type="entry name" value="MATRIX PROTEIN, PUTATIVE-RELATED"/>
    <property type="match status" value="1"/>
</dbReference>
<dbReference type="PROSITE" id="PS51766">
    <property type="entry name" value="DOCKERIN"/>
    <property type="match status" value="1"/>
</dbReference>
<dbReference type="NCBIfam" id="TIGR01965">
    <property type="entry name" value="VCBS_repeat"/>
    <property type="match status" value="10"/>
</dbReference>
<dbReference type="InterPro" id="IPR032812">
    <property type="entry name" value="SbsA_Ig"/>
</dbReference>
<dbReference type="SUPFAM" id="SSF49313">
    <property type="entry name" value="Cadherin-like"/>
    <property type="match status" value="1"/>
</dbReference>
<dbReference type="CDD" id="cd14256">
    <property type="entry name" value="Dockerin_I"/>
    <property type="match status" value="1"/>
</dbReference>
<keyword evidence="1 2" id="KW-0732">Signal</keyword>
<dbReference type="SUPFAM" id="SSF63446">
    <property type="entry name" value="Type I dockerin domain"/>
    <property type="match status" value="1"/>
</dbReference>
<sequence>MKKKKYPFIPLSKKGIVSIFSAALLFSAPLAGPSITMAEGNGTDKVIFDENLEWMKSKTAMTGKTLTIDFSEQLASMGADSVLEAASNKQSVQAVFDKKVLMLTLKDFGETTISVTAKNSKQTVTNTFKVNITKKGDINGDGTITPADSLYIYQVISGKVKISTEQQKLLDINGDGKITNMDATLLMSSYVGKNVPATIEDNSFVQLTEINDTPVAADDAYTVNEDEQLKVNAATGVLANDIDPETKELTATVTTNPENGKLTFNEDGSFQYVPSANFVGTDRFTYKASDGNSTTEAKTVTINVLPVNDAPVSKDGVLNTQEDTVGIGTMLGTDVDGDTLTYTIVENGKKGKVTILDQKTGVFSYKPNANENGEDFFTYKVSDGKLTSTAKVSVVIKAVNDAPTAKSDAYTTKEDETLAVGKEKSVLVNDEDVDNDSLKAVLVKGTAHGTLDFKADGTFTYIPAKDFNGSDSFVYKATDGVLESAEQKVVLSVGAVNDAPVAKDSSLNVTEDEAASGVIEASDADKDKLTFAIAENGQKGKAVLTDAETGKFTYTPDKNANGEDKVVFTVTDGQGEPVKATVSISIKAVNDAPIAASDSFTTNEDEKLTIEAAKSILSNDGDVDHDALEAILVKTTAHGKLELNADGTFTYTPDKDYNGTDSFTYKATDGKLESAEQTVKIEVKPVNDSPTAKDSSLNVTEDEAASGVIEASDADKDKLTFAIAENGQKGKAVLTDAETGKFTYTPDKNANGEDKVVFTVTDGQGEPVKATVSISIKAVNDAPTAASDSFTTNEDEKLTIEAAKSILSNDGDVDHDALEAILVKTTAHGKLELNADGTFTYTPDKDYNGTDSFTYKATDGKLESAEQTVKIEVKPVNDSPTAKDSSLNVTEDEAASGVIEASDADKDKLTFAIAENGQKGKAVLTDAETGKFTYTPDKNANGEDKIVFTVTDGQGEPVKATVSISIKAVNDAPTAASDSFTTNEDEKLTIEAAKGILNNDTDIDNDALEAILVKATAHGKLELNKDGTFTYTPDKDYNGTDSFTYKATDGKLESAEQTVKIEVKPVNDSPTAKDSSLNVTEDEAASGVIEASDADKDKLTFAIAENGQKGKAVLTDAETGKFTYTPDKNANGEDKIVFTVTDGQGEPVKATVSISIKAVNDAPIAASDSFTTNEEEKLTIGSEKSILANDEDVDNDNLQAILVKGPANGLLVLNADGTFTYTPDKDYSGKDSFTYKATDGKLESAEQTVEIEVKAVNDTPTADASSIELEEDGSFNGKLTGFDPEGDSLTFSLVENGSKGTAVITNEQTGAFTYTPSKDANGADFFTFKVNDGNSNSEKATVAVTIKAVNDAPTASDVKIEGTARVGETLTGTYSYHDVENDAEDQSTYQWYSGAKEDGSDKTKIDGATSNEYKITNADLKKYLFFEVKPAAATGEQSSESYLSNASEKVMLADSVAPTIVSTTPANSASEVGVSDDLVITMSENVLAGSGKIEIKNSDGSTFAEYEANDTQHVVINGAAITIKHPDFAEGKEYSVVVGSNAFVDEAENAYVNNNNEWKFETEAAPGLTAYADPSTPLEEGAMKQMFGAFVYVDISGDSFKDGLTADDIILNNVPAGVTVMDQYVMGNNLTLVLNYDGTDFDTKFSEFSVTIKGTALEKGNDLTSNSLEFVPSADAPTPIITEYLHGGDGRSAVEIFSPAPTSEKYKLKVYSTNNGVKSSSEIALYLQSNPNITIGRIFYDYFDVVPFWYYNQDTVLDEGTNIVNALQIIAPNGTVVDTLGDPASSTPIVTGSVTMVRNTDIKDGIDRYVPSQWNTYTSDIYNHFGKRD</sequence>
<dbReference type="InterPro" id="IPR036439">
    <property type="entry name" value="Dockerin_dom_sf"/>
</dbReference>
<feature type="domain" description="Dockerin" evidence="3">
    <location>
        <begin position="131"/>
        <end position="197"/>
    </location>
</feature>
<dbReference type="PANTHER" id="PTHR45739:SF8">
    <property type="entry name" value="FRAS1-RELATED EXTRACELLULAR MATRIX PROTEIN 1"/>
    <property type="match status" value="1"/>
</dbReference>
<reference evidence="5" key="1">
    <citation type="submission" date="2018-10" db="EMBL/GenBank/DDBJ databases">
        <title>FDA dAtabase for Regulatory Grade micrObial Sequences (FDA-ARGOS): Supporting development and validation of Infectious Disease Dx tests.</title>
        <authorList>
            <person name="Minogue T."/>
            <person name="Wolcott M."/>
            <person name="Wasieloski L."/>
            <person name="Aguilar W."/>
            <person name="Moore D."/>
            <person name="Tallon L."/>
            <person name="Sadzewicz L."/>
            <person name="Sengamalay N."/>
            <person name="Ott S."/>
            <person name="Godinez A."/>
            <person name="Nagaraj S."/>
            <person name="Vavikolanu K."/>
            <person name="Vyas G."/>
            <person name="Nadendla S."/>
            <person name="George J."/>
            <person name="Sichtig H."/>
        </authorList>
    </citation>
    <scope>NUCLEOTIDE SEQUENCE [LARGE SCALE GENOMIC DNA]</scope>
    <source>
        <strain evidence="5">FDAARGOS_343</strain>
    </source>
</reference>
<dbReference type="RefSeq" id="WP_185765428.1">
    <property type="nucleotide sequence ID" value="NZ_RIBP01000004.1"/>
</dbReference>
<evidence type="ECO:0000313" key="4">
    <source>
        <dbReference type="EMBL" id="TRZ37044.1"/>
    </source>
</evidence>
<dbReference type="InterPro" id="IPR051561">
    <property type="entry name" value="FRAS1_ECM"/>
</dbReference>
<dbReference type="InterPro" id="IPR010221">
    <property type="entry name" value="VCBS_dom"/>
</dbReference>
<organism evidence="4 5">
    <name type="scientific">Niallia circulans</name>
    <name type="common">Bacillus circulans</name>
    <dbReference type="NCBI Taxonomy" id="1397"/>
    <lineage>
        <taxon>Bacteria</taxon>
        <taxon>Bacillati</taxon>
        <taxon>Bacillota</taxon>
        <taxon>Bacilli</taxon>
        <taxon>Bacillales</taxon>
        <taxon>Bacillaceae</taxon>
        <taxon>Niallia</taxon>
    </lineage>
</organism>
<dbReference type="Gene3D" id="1.10.1330.10">
    <property type="entry name" value="Dockerin domain"/>
    <property type="match status" value="1"/>
</dbReference>
<evidence type="ECO:0000256" key="1">
    <source>
        <dbReference type="ARBA" id="ARBA00022729"/>
    </source>
</evidence>
<dbReference type="InterPro" id="IPR015919">
    <property type="entry name" value="Cadherin-like_sf"/>
</dbReference>
<evidence type="ECO:0000256" key="2">
    <source>
        <dbReference type="SAM" id="SignalP"/>
    </source>
</evidence>
<dbReference type="Pfam" id="PF17963">
    <property type="entry name" value="Big_9"/>
    <property type="match status" value="12"/>
</dbReference>
<dbReference type="InterPro" id="IPR002105">
    <property type="entry name" value="Dockerin_1_rpt"/>
</dbReference>
<dbReference type="GO" id="GO:0004553">
    <property type="term" value="F:hydrolase activity, hydrolyzing O-glycosyl compounds"/>
    <property type="evidence" value="ECO:0007669"/>
    <property type="project" value="InterPro"/>
</dbReference>
<dbReference type="NCBIfam" id="NF012211">
    <property type="entry name" value="tand_rpt_95"/>
    <property type="match status" value="12"/>
</dbReference>
<dbReference type="EMBL" id="RIBP01000004">
    <property type="protein sequence ID" value="TRZ37044.1"/>
    <property type="molecule type" value="Genomic_DNA"/>
</dbReference>
<dbReference type="InterPro" id="IPR006644">
    <property type="entry name" value="Cadg"/>
</dbReference>